<dbReference type="EMBL" id="FMIQ01000072">
    <property type="protein sequence ID" value="SCM54481.1"/>
    <property type="molecule type" value="Genomic_DNA"/>
</dbReference>
<organism evidence="1 2">
    <name type="scientific">Hafnia alvei</name>
    <dbReference type="NCBI Taxonomy" id="569"/>
    <lineage>
        <taxon>Bacteria</taxon>
        <taxon>Pseudomonadati</taxon>
        <taxon>Pseudomonadota</taxon>
        <taxon>Gammaproteobacteria</taxon>
        <taxon>Enterobacterales</taxon>
        <taxon>Hafniaceae</taxon>
        <taxon>Hafnia</taxon>
    </lineage>
</organism>
<evidence type="ECO:0000313" key="1">
    <source>
        <dbReference type="EMBL" id="SCM54481.1"/>
    </source>
</evidence>
<sequence>MAFRIKRAGVGCARWRTRLGRLRQRFYANTNTDRRTKPYTAVAYTKAAEYHTVIDHHRWEEKSLEAMIFPSSFPPPRR</sequence>
<gene>
    <name evidence="1" type="ORF">BN1044_03988</name>
</gene>
<dbReference type="AlphaFoldDB" id="A0A1C6Z5W6"/>
<evidence type="ECO:0000313" key="2">
    <source>
        <dbReference type="Proteomes" id="UP000094844"/>
    </source>
</evidence>
<proteinExistence type="predicted"/>
<dbReference type="Proteomes" id="UP000094844">
    <property type="component" value="Unassembled WGS sequence"/>
</dbReference>
<reference evidence="1 2" key="1">
    <citation type="submission" date="2016-09" db="EMBL/GenBank/DDBJ databases">
        <authorList>
            <person name="Capua I."/>
            <person name="De Benedictis P."/>
            <person name="Joannis T."/>
            <person name="Lombin L.H."/>
            <person name="Cattoli G."/>
        </authorList>
    </citation>
    <scope>NUCLEOTIDE SEQUENCE [LARGE SCALE GENOMIC DNA]</scope>
    <source>
        <strain evidence="1 2">GB001</strain>
    </source>
</reference>
<accession>A0A1C6Z5W6</accession>
<name>A0A1C6Z5W6_HAFAL</name>
<protein>
    <submittedName>
        <fullName evidence="1">Uncharacterized protein</fullName>
    </submittedName>
</protein>